<evidence type="ECO:0000313" key="2">
    <source>
        <dbReference type="EMBL" id="SIT84407.1"/>
    </source>
</evidence>
<gene>
    <name evidence="2" type="ORF">SAMN05421849_2110</name>
</gene>
<dbReference type="RefSeq" id="WP_076649802.1">
    <property type="nucleotide sequence ID" value="NZ_FTPS01000001.1"/>
</dbReference>
<dbReference type="InterPro" id="IPR003765">
    <property type="entry name" value="NO3_reductase_chaperone_NarJ"/>
</dbReference>
<dbReference type="GO" id="GO:0016530">
    <property type="term" value="F:metallochaperone activity"/>
    <property type="evidence" value="ECO:0007669"/>
    <property type="project" value="TreeGrafter"/>
</dbReference>
<dbReference type="InterPro" id="IPR020945">
    <property type="entry name" value="DMSO/NO3_reduct_chaperone"/>
</dbReference>
<dbReference type="EMBL" id="FTPS01000001">
    <property type="protein sequence ID" value="SIT84407.1"/>
    <property type="molecule type" value="Genomic_DNA"/>
</dbReference>
<protein>
    <submittedName>
        <fullName evidence="2">Respiratory nitrate reductase chaperone NarJ</fullName>
    </submittedName>
</protein>
<evidence type="ECO:0000313" key="3">
    <source>
        <dbReference type="Proteomes" id="UP000192455"/>
    </source>
</evidence>
<dbReference type="GO" id="GO:0051131">
    <property type="term" value="P:chaperone-mediated protein complex assembly"/>
    <property type="evidence" value="ECO:0007669"/>
    <property type="project" value="InterPro"/>
</dbReference>
<dbReference type="PANTHER" id="PTHR43680">
    <property type="entry name" value="NITRATE REDUCTASE MOLYBDENUM COFACTOR ASSEMBLY CHAPERONE"/>
    <property type="match status" value="1"/>
</dbReference>
<dbReference type="PANTHER" id="PTHR43680:SF2">
    <property type="entry name" value="NITRATE REDUCTASE MOLYBDENUM COFACTOR ASSEMBLY CHAPERONE NARJ"/>
    <property type="match status" value="1"/>
</dbReference>
<dbReference type="NCBIfam" id="TIGR00684">
    <property type="entry name" value="narJ"/>
    <property type="match status" value="1"/>
</dbReference>
<organism evidence="2 3">
    <name type="scientific">Pontibaca methylaminivorans</name>
    <dbReference type="NCBI Taxonomy" id="515897"/>
    <lineage>
        <taxon>Bacteria</taxon>
        <taxon>Pseudomonadati</taxon>
        <taxon>Pseudomonadota</taxon>
        <taxon>Alphaproteobacteria</taxon>
        <taxon>Rhodobacterales</taxon>
        <taxon>Roseobacteraceae</taxon>
        <taxon>Pontibaca</taxon>
    </lineage>
</organism>
<dbReference type="InterPro" id="IPR036411">
    <property type="entry name" value="TorD-like_sf"/>
</dbReference>
<name>A0A1R3X0Q6_9RHOB</name>
<dbReference type="AlphaFoldDB" id="A0A1R3X0Q6"/>
<dbReference type="Gene3D" id="1.10.3480.10">
    <property type="entry name" value="TorD-like"/>
    <property type="match status" value="1"/>
</dbReference>
<sequence>MKTFKALSALLSYPGPDLIAALPEIDATLRRDGLLGPKRMEEIGHLLRELREGDLYDLQERYVLLFDRSRTLSLNLFEHVHGESRDRGGAMVDLLETYRAHGFDLAGTELPDHLPVLLEYLSTRPLAEARAILADAGHILVALSERLIRRDTRYAAVLTALAGLAAAPADTPAELAAIPDDDPEDLEALDAVWAEAQVTFGPDPDAGCPISRDILARMDAPRAPAAPR</sequence>
<keyword evidence="3" id="KW-1185">Reference proteome</keyword>
<dbReference type="SUPFAM" id="SSF89155">
    <property type="entry name" value="TorD-like"/>
    <property type="match status" value="1"/>
</dbReference>
<reference evidence="2 3" key="1">
    <citation type="submission" date="2017-01" db="EMBL/GenBank/DDBJ databases">
        <authorList>
            <person name="Mah S.A."/>
            <person name="Swanson W.J."/>
            <person name="Moy G.W."/>
            <person name="Vacquier V.D."/>
        </authorList>
    </citation>
    <scope>NUCLEOTIDE SEQUENCE [LARGE SCALE GENOMIC DNA]</scope>
    <source>
        <strain evidence="2 3">DSM 21219</strain>
    </source>
</reference>
<keyword evidence="1" id="KW-0534">Nitrate assimilation</keyword>
<proteinExistence type="predicted"/>
<dbReference type="Pfam" id="PF02613">
    <property type="entry name" value="Nitrate_red_del"/>
    <property type="match status" value="1"/>
</dbReference>
<dbReference type="Proteomes" id="UP000192455">
    <property type="component" value="Unassembled WGS sequence"/>
</dbReference>
<evidence type="ECO:0000256" key="1">
    <source>
        <dbReference type="ARBA" id="ARBA00023063"/>
    </source>
</evidence>
<dbReference type="STRING" id="515897.SAMN05421849_2110"/>
<dbReference type="OrthoDB" id="8478585at2"/>
<dbReference type="GO" id="GO:0042128">
    <property type="term" value="P:nitrate assimilation"/>
    <property type="evidence" value="ECO:0007669"/>
    <property type="project" value="UniProtKB-KW"/>
</dbReference>
<dbReference type="GO" id="GO:0051082">
    <property type="term" value="F:unfolded protein binding"/>
    <property type="evidence" value="ECO:0007669"/>
    <property type="project" value="InterPro"/>
</dbReference>
<accession>A0A1R3X0Q6</accession>